<evidence type="ECO:0000313" key="1">
    <source>
        <dbReference type="EMBL" id="KIK90973.1"/>
    </source>
</evidence>
<dbReference type="AlphaFoldDB" id="A0A0D0DIX4"/>
<dbReference type="Proteomes" id="UP000054538">
    <property type="component" value="Unassembled WGS sequence"/>
</dbReference>
<evidence type="ECO:0000313" key="2">
    <source>
        <dbReference type="Proteomes" id="UP000054538"/>
    </source>
</evidence>
<dbReference type="EMBL" id="KN825445">
    <property type="protein sequence ID" value="KIK90973.1"/>
    <property type="molecule type" value="Genomic_DNA"/>
</dbReference>
<organism evidence="1 2">
    <name type="scientific">Paxillus rubicundulus Ve08.2h10</name>
    <dbReference type="NCBI Taxonomy" id="930991"/>
    <lineage>
        <taxon>Eukaryota</taxon>
        <taxon>Fungi</taxon>
        <taxon>Dikarya</taxon>
        <taxon>Basidiomycota</taxon>
        <taxon>Agaricomycotina</taxon>
        <taxon>Agaricomycetes</taxon>
        <taxon>Agaricomycetidae</taxon>
        <taxon>Boletales</taxon>
        <taxon>Paxilineae</taxon>
        <taxon>Paxillaceae</taxon>
        <taxon>Paxillus</taxon>
    </lineage>
</organism>
<name>A0A0D0DIX4_9AGAM</name>
<reference evidence="1 2" key="1">
    <citation type="submission" date="2014-04" db="EMBL/GenBank/DDBJ databases">
        <authorList>
            <consortium name="DOE Joint Genome Institute"/>
            <person name="Kuo A."/>
            <person name="Kohler A."/>
            <person name="Jargeat P."/>
            <person name="Nagy L.G."/>
            <person name="Floudas D."/>
            <person name="Copeland A."/>
            <person name="Barry K.W."/>
            <person name="Cichocki N."/>
            <person name="Veneault-Fourrey C."/>
            <person name="LaButti K."/>
            <person name="Lindquist E.A."/>
            <person name="Lipzen A."/>
            <person name="Lundell T."/>
            <person name="Morin E."/>
            <person name="Murat C."/>
            <person name="Sun H."/>
            <person name="Tunlid A."/>
            <person name="Henrissat B."/>
            <person name="Grigoriev I.V."/>
            <person name="Hibbett D.S."/>
            <person name="Martin F."/>
            <person name="Nordberg H.P."/>
            <person name="Cantor M.N."/>
            <person name="Hua S.X."/>
        </authorList>
    </citation>
    <scope>NUCLEOTIDE SEQUENCE [LARGE SCALE GENOMIC DNA]</scope>
    <source>
        <strain evidence="1 2">Ve08.2h10</strain>
    </source>
</reference>
<keyword evidence="2" id="KW-1185">Reference proteome</keyword>
<sequence length="104" mass="11864">MLHILGSLYSHRYLVNCELIHKTGENLQLLLMDWKHTWPDIFQAHVHMTPECFDVLLAALQTDPVFHSQSNHPQMAIDMQLAIALYCFGHYGNAISTTMVAQSV</sequence>
<proteinExistence type="predicted"/>
<gene>
    <name evidence="1" type="ORF">PAXRUDRAFT_799650</name>
</gene>
<dbReference type="OrthoDB" id="3228141at2759"/>
<reference evidence="2" key="2">
    <citation type="submission" date="2015-01" db="EMBL/GenBank/DDBJ databases">
        <title>Evolutionary Origins and Diversification of the Mycorrhizal Mutualists.</title>
        <authorList>
            <consortium name="DOE Joint Genome Institute"/>
            <consortium name="Mycorrhizal Genomics Consortium"/>
            <person name="Kohler A."/>
            <person name="Kuo A."/>
            <person name="Nagy L.G."/>
            <person name="Floudas D."/>
            <person name="Copeland A."/>
            <person name="Barry K.W."/>
            <person name="Cichocki N."/>
            <person name="Veneault-Fourrey C."/>
            <person name="LaButti K."/>
            <person name="Lindquist E.A."/>
            <person name="Lipzen A."/>
            <person name="Lundell T."/>
            <person name="Morin E."/>
            <person name="Murat C."/>
            <person name="Riley R."/>
            <person name="Ohm R."/>
            <person name="Sun H."/>
            <person name="Tunlid A."/>
            <person name="Henrissat B."/>
            <person name="Grigoriev I.V."/>
            <person name="Hibbett D.S."/>
            <person name="Martin F."/>
        </authorList>
    </citation>
    <scope>NUCLEOTIDE SEQUENCE [LARGE SCALE GENOMIC DNA]</scope>
    <source>
        <strain evidence="2">Ve08.2h10</strain>
    </source>
</reference>
<dbReference type="InParanoid" id="A0A0D0DIX4"/>
<protein>
    <submittedName>
        <fullName evidence="1">Uncharacterized protein</fullName>
    </submittedName>
</protein>
<dbReference type="HOGENOM" id="CLU_018552_16_0_1"/>
<accession>A0A0D0DIX4</accession>